<evidence type="ECO:0000256" key="6">
    <source>
        <dbReference type="ARBA" id="ARBA00022741"/>
    </source>
</evidence>
<evidence type="ECO:0000256" key="8">
    <source>
        <dbReference type="ARBA" id="ARBA00022840"/>
    </source>
</evidence>
<keyword evidence="8 11" id="KW-0067">ATP-binding</keyword>
<keyword evidence="7" id="KW-0418">Kinase</keyword>
<evidence type="ECO:0000256" key="11">
    <source>
        <dbReference type="PROSITE-ProRule" id="PRU10141"/>
    </source>
</evidence>
<keyword evidence="2" id="KW-0433">Leucine-rich repeat</keyword>
<evidence type="ECO:0000259" key="13">
    <source>
        <dbReference type="PROSITE" id="PS50011"/>
    </source>
</evidence>
<dbReference type="InterPro" id="IPR017441">
    <property type="entry name" value="Protein_kinase_ATP_BS"/>
</dbReference>
<feature type="domain" description="Protein kinase" evidence="13">
    <location>
        <begin position="42"/>
        <end position="327"/>
    </location>
</feature>
<dbReference type="PROSITE" id="PS50011">
    <property type="entry name" value="PROTEIN_KINASE_DOM"/>
    <property type="match status" value="1"/>
</dbReference>
<dbReference type="InterPro" id="IPR011009">
    <property type="entry name" value="Kinase-like_dom_sf"/>
</dbReference>
<evidence type="ECO:0000313" key="15">
    <source>
        <dbReference type="Proteomes" id="UP001163823"/>
    </source>
</evidence>
<sequence>MCCLKWVPMNQKKEDIYHEEYYNPTIIPRFSYSEIYLATSGFATKNMIGKGTFASVYKAQFTNWSGPAKFRSWSRPLLAVKVLDLKRESSKSFDVECEAWRNGRHRNLVRIISSFSGFDYKGAEFKALIMEYMSNGNLDEWLYPKDIETKPALSLTHRLNIAIDVACALDYLHHDCDPPIVHCDLKPGNVLIDEDMASTCRDVYSFGIILLEMFIAKKPSEGMFDLDIFASAVSENQVLSIADPRLFNDTDQSLTQSSFATHSSGGSDGGNMISDTNAIYNWLDMKEKVVAAVIRVGLSCGVHSAKDRITMRQALRKLQEIKKFHQL</sequence>
<evidence type="ECO:0000256" key="7">
    <source>
        <dbReference type="ARBA" id="ARBA00022777"/>
    </source>
</evidence>
<keyword evidence="4" id="KW-0812">Transmembrane</keyword>
<keyword evidence="3" id="KW-0808">Transferase</keyword>
<feature type="binding site" evidence="11">
    <location>
        <position position="81"/>
    </location>
    <ligand>
        <name>ATP</name>
        <dbReference type="ChEBI" id="CHEBI:30616"/>
    </ligand>
</feature>
<evidence type="ECO:0000256" key="1">
    <source>
        <dbReference type="ARBA" id="ARBA00004370"/>
    </source>
</evidence>
<keyword evidence="12" id="KW-0723">Serine/threonine-protein kinase</keyword>
<evidence type="ECO:0000256" key="9">
    <source>
        <dbReference type="ARBA" id="ARBA00022989"/>
    </source>
</evidence>
<comment type="similarity">
    <text evidence="12">Belongs to the protein kinase superfamily.</text>
</comment>
<reference evidence="14 15" key="1">
    <citation type="journal article" date="2023" name="Science">
        <title>Elucidation of the pathway for biosynthesis of saponin adjuvants from the soapbark tree.</title>
        <authorList>
            <person name="Reed J."/>
            <person name="Orme A."/>
            <person name="El-Demerdash A."/>
            <person name="Owen C."/>
            <person name="Martin L.B.B."/>
            <person name="Misra R.C."/>
            <person name="Kikuchi S."/>
            <person name="Rejzek M."/>
            <person name="Martin A.C."/>
            <person name="Harkess A."/>
            <person name="Leebens-Mack J."/>
            <person name="Louveau T."/>
            <person name="Stephenson M.J."/>
            <person name="Osbourn A."/>
        </authorList>
    </citation>
    <scope>NUCLEOTIDE SEQUENCE [LARGE SCALE GENOMIC DNA]</scope>
    <source>
        <strain evidence="14">S10</strain>
    </source>
</reference>
<organism evidence="14 15">
    <name type="scientific">Quillaja saponaria</name>
    <name type="common">Soap bark tree</name>
    <dbReference type="NCBI Taxonomy" id="32244"/>
    <lineage>
        <taxon>Eukaryota</taxon>
        <taxon>Viridiplantae</taxon>
        <taxon>Streptophyta</taxon>
        <taxon>Embryophyta</taxon>
        <taxon>Tracheophyta</taxon>
        <taxon>Spermatophyta</taxon>
        <taxon>Magnoliopsida</taxon>
        <taxon>eudicotyledons</taxon>
        <taxon>Gunneridae</taxon>
        <taxon>Pentapetalae</taxon>
        <taxon>rosids</taxon>
        <taxon>fabids</taxon>
        <taxon>Fabales</taxon>
        <taxon>Quillajaceae</taxon>
        <taxon>Quillaja</taxon>
    </lineage>
</organism>
<keyword evidence="6 11" id="KW-0547">Nucleotide-binding</keyword>
<keyword evidence="14" id="KW-0675">Receptor</keyword>
<comment type="subcellular location">
    <subcellularLocation>
        <location evidence="1">Membrane</location>
    </subcellularLocation>
</comment>
<accession>A0AAD7VNE9</accession>
<dbReference type="SMART" id="SM00220">
    <property type="entry name" value="S_TKc"/>
    <property type="match status" value="1"/>
</dbReference>
<proteinExistence type="inferred from homology"/>
<evidence type="ECO:0000256" key="4">
    <source>
        <dbReference type="ARBA" id="ARBA00022692"/>
    </source>
</evidence>
<keyword evidence="5" id="KW-0677">Repeat</keyword>
<evidence type="ECO:0000256" key="10">
    <source>
        <dbReference type="ARBA" id="ARBA00023136"/>
    </source>
</evidence>
<gene>
    <name evidence="14" type="ORF">O6P43_001410</name>
</gene>
<dbReference type="KEGG" id="qsa:O6P43_001410"/>
<keyword evidence="15" id="KW-1185">Reference proteome</keyword>
<dbReference type="Gene3D" id="1.10.510.10">
    <property type="entry name" value="Transferase(Phosphotransferase) domain 1"/>
    <property type="match status" value="2"/>
</dbReference>
<evidence type="ECO:0000256" key="2">
    <source>
        <dbReference type="ARBA" id="ARBA00022614"/>
    </source>
</evidence>
<dbReference type="InterPro" id="IPR008271">
    <property type="entry name" value="Ser/Thr_kinase_AS"/>
</dbReference>
<dbReference type="GO" id="GO:0004674">
    <property type="term" value="F:protein serine/threonine kinase activity"/>
    <property type="evidence" value="ECO:0007669"/>
    <property type="project" value="UniProtKB-KW"/>
</dbReference>
<dbReference type="PANTHER" id="PTHR27008">
    <property type="entry name" value="OS04G0122200 PROTEIN"/>
    <property type="match status" value="1"/>
</dbReference>
<dbReference type="Pfam" id="PF00069">
    <property type="entry name" value="Pkinase"/>
    <property type="match status" value="1"/>
</dbReference>
<evidence type="ECO:0000313" key="14">
    <source>
        <dbReference type="EMBL" id="KAJ7982267.1"/>
    </source>
</evidence>
<dbReference type="GO" id="GO:0016020">
    <property type="term" value="C:membrane"/>
    <property type="evidence" value="ECO:0007669"/>
    <property type="project" value="UniProtKB-SubCell"/>
</dbReference>
<evidence type="ECO:0000256" key="5">
    <source>
        <dbReference type="ARBA" id="ARBA00022737"/>
    </source>
</evidence>
<protein>
    <submittedName>
        <fullName evidence="14">Receptor-kinase</fullName>
    </submittedName>
</protein>
<name>A0AAD7VNE9_QUISA</name>
<dbReference type="AlphaFoldDB" id="A0AAD7VNE9"/>
<dbReference type="GO" id="GO:0005524">
    <property type="term" value="F:ATP binding"/>
    <property type="evidence" value="ECO:0007669"/>
    <property type="project" value="UniProtKB-UniRule"/>
</dbReference>
<dbReference type="EMBL" id="JARAOO010000001">
    <property type="protein sequence ID" value="KAJ7982267.1"/>
    <property type="molecule type" value="Genomic_DNA"/>
</dbReference>
<evidence type="ECO:0000256" key="3">
    <source>
        <dbReference type="ARBA" id="ARBA00022679"/>
    </source>
</evidence>
<dbReference type="PROSITE" id="PS00108">
    <property type="entry name" value="PROTEIN_KINASE_ST"/>
    <property type="match status" value="1"/>
</dbReference>
<comment type="caution">
    <text evidence="14">The sequence shown here is derived from an EMBL/GenBank/DDBJ whole genome shotgun (WGS) entry which is preliminary data.</text>
</comment>
<evidence type="ECO:0000256" key="12">
    <source>
        <dbReference type="RuleBase" id="RU000304"/>
    </source>
</evidence>
<dbReference type="SUPFAM" id="SSF56112">
    <property type="entry name" value="Protein kinase-like (PK-like)"/>
    <property type="match status" value="1"/>
</dbReference>
<dbReference type="Proteomes" id="UP001163823">
    <property type="component" value="Chromosome 1"/>
</dbReference>
<dbReference type="InterPro" id="IPR051809">
    <property type="entry name" value="Plant_receptor-like_S/T_kinase"/>
</dbReference>
<dbReference type="PANTHER" id="PTHR27008:SF499">
    <property type="entry name" value="OS06G0581500 PROTEIN"/>
    <property type="match status" value="1"/>
</dbReference>
<keyword evidence="9" id="KW-1133">Transmembrane helix</keyword>
<dbReference type="InterPro" id="IPR000719">
    <property type="entry name" value="Prot_kinase_dom"/>
</dbReference>
<keyword evidence="10" id="KW-0472">Membrane</keyword>
<dbReference type="PROSITE" id="PS00107">
    <property type="entry name" value="PROTEIN_KINASE_ATP"/>
    <property type="match status" value="1"/>
</dbReference>